<evidence type="ECO:0000313" key="8">
    <source>
        <dbReference type="EMBL" id="MFC6866135.1"/>
    </source>
</evidence>
<dbReference type="PANTHER" id="PTHR42852:SF6">
    <property type="entry name" value="THIOL:DISULFIDE INTERCHANGE PROTEIN DSBE"/>
    <property type="match status" value="1"/>
</dbReference>
<feature type="compositionally biased region" description="Low complexity" evidence="6">
    <location>
        <begin position="68"/>
        <end position="82"/>
    </location>
</feature>
<evidence type="ECO:0000313" key="9">
    <source>
        <dbReference type="Proteomes" id="UP001596337"/>
    </source>
</evidence>
<dbReference type="RefSeq" id="WP_345407145.1">
    <property type="nucleotide sequence ID" value="NZ_BAABLA010000123.1"/>
</dbReference>
<reference evidence="9" key="1">
    <citation type="journal article" date="2019" name="Int. J. Syst. Evol. Microbiol.">
        <title>The Global Catalogue of Microorganisms (GCM) 10K type strain sequencing project: providing services to taxonomists for standard genome sequencing and annotation.</title>
        <authorList>
            <consortium name="The Broad Institute Genomics Platform"/>
            <consortium name="The Broad Institute Genome Sequencing Center for Infectious Disease"/>
            <person name="Wu L."/>
            <person name="Ma J."/>
        </authorList>
    </citation>
    <scope>NUCLEOTIDE SEQUENCE [LARGE SCALE GENOMIC DNA]</scope>
    <source>
        <strain evidence="9">KCTC 32255</strain>
    </source>
</reference>
<evidence type="ECO:0000256" key="6">
    <source>
        <dbReference type="SAM" id="MobiDB-lite"/>
    </source>
</evidence>
<dbReference type="InterPro" id="IPR013740">
    <property type="entry name" value="Redoxin"/>
</dbReference>
<evidence type="ECO:0000256" key="3">
    <source>
        <dbReference type="ARBA" id="ARBA00022968"/>
    </source>
</evidence>
<keyword evidence="2" id="KW-0201">Cytochrome c-type biogenesis</keyword>
<sequence>MSGITRWTLVLGVLVLAGIVAVLPTLRDENSAAPGASGGSNTDSGALAAARQDARLPDCPGAPGASDGAGRSRTSGPGSGPAVVPRLRDVEARCLADGERIDVGAALAGRTTLVNLWATWCGPCRDELPVLDAYASSDEAVGVLAVQVDSGELEGLELLAELGVRLPAVHDGEGRGPIRSALRAPQALPASYVITSDGQIRLIENPRVFSRVEQVRKAVRAYGGSS</sequence>
<evidence type="ECO:0000256" key="4">
    <source>
        <dbReference type="ARBA" id="ARBA00023157"/>
    </source>
</evidence>
<organism evidence="8 9">
    <name type="scientific">Haloechinothrix salitolerans</name>
    <dbReference type="NCBI Taxonomy" id="926830"/>
    <lineage>
        <taxon>Bacteria</taxon>
        <taxon>Bacillati</taxon>
        <taxon>Actinomycetota</taxon>
        <taxon>Actinomycetes</taxon>
        <taxon>Pseudonocardiales</taxon>
        <taxon>Pseudonocardiaceae</taxon>
        <taxon>Haloechinothrix</taxon>
    </lineage>
</organism>
<gene>
    <name evidence="8" type="ORF">ACFQGD_03165</name>
</gene>
<dbReference type="Proteomes" id="UP001596337">
    <property type="component" value="Unassembled WGS sequence"/>
</dbReference>
<keyword evidence="3" id="KW-0735">Signal-anchor</keyword>
<keyword evidence="3" id="KW-0812">Transmembrane</keyword>
<dbReference type="PROSITE" id="PS00194">
    <property type="entry name" value="THIOREDOXIN_1"/>
    <property type="match status" value="1"/>
</dbReference>
<dbReference type="InterPro" id="IPR017937">
    <property type="entry name" value="Thioredoxin_CS"/>
</dbReference>
<name>A0ABW2BUB9_9PSEU</name>
<feature type="region of interest" description="Disordered" evidence="6">
    <location>
        <begin position="55"/>
        <end position="84"/>
    </location>
</feature>
<dbReference type="InterPro" id="IPR013766">
    <property type="entry name" value="Thioredoxin_domain"/>
</dbReference>
<dbReference type="SUPFAM" id="SSF52833">
    <property type="entry name" value="Thioredoxin-like"/>
    <property type="match status" value="1"/>
</dbReference>
<keyword evidence="4" id="KW-1015">Disulfide bond</keyword>
<dbReference type="EMBL" id="JBHSXX010000001">
    <property type="protein sequence ID" value="MFC6866135.1"/>
    <property type="molecule type" value="Genomic_DNA"/>
</dbReference>
<dbReference type="InterPro" id="IPR050553">
    <property type="entry name" value="Thioredoxin_ResA/DsbE_sf"/>
</dbReference>
<dbReference type="PANTHER" id="PTHR42852">
    <property type="entry name" value="THIOL:DISULFIDE INTERCHANGE PROTEIN DSBE"/>
    <property type="match status" value="1"/>
</dbReference>
<dbReference type="CDD" id="cd02966">
    <property type="entry name" value="TlpA_like_family"/>
    <property type="match status" value="1"/>
</dbReference>
<dbReference type="Gene3D" id="3.40.30.10">
    <property type="entry name" value="Glutaredoxin"/>
    <property type="match status" value="1"/>
</dbReference>
<evidence type="ECO:0000256" key="1">
    <source>
        <dbReference type="ARBA" id="ARBA00004196"/>
    </source>
</evidence>
<accession>A0ABW2BUB9</accession>
<dbReference type="InterPro" id="IPR036249">
    <property type="entry name" value="Thioredoxin-like_sf"/>
</dbReference>
<feature type="domain" description="Thioredoxin" evidence="7">
    <location>
        <begin position="81"/>
        <end position="224"/>
    </location>
</feature>
<dbReference type="PROSITE" id="PS51352">
    <property type="entry name" value="THIOREDOXIN_2"/>
    <property type="match status" value="1"/>
</dbReference>
<evidence type="ECO:0000256" key="5">
    <source>
        <dbReference type="ARBA" id="ARBA00023284"/>
    </source>
</evidence>
<keyword evidence="5" id="KW-0676">Redox-active center</keyword>
<evidence type="ECO:0000256" key="2">
    <source>
        <dbReference type="ARBA" id="ARBA00022748"/>
    </source>
</evidence>
<keyword evidence="9" id="KW-1185">Reference proteome</keyword>
<evidence type="ECO:0000259" key="7">
    <source>
        <dbReference type="PROSITE" id="PS51352"/>
    </source>
</evidence>
<comment type="caution">
    <text evidence="8">The sequence shown here is derived from an EMBL/GenBank/DDBJ whole genome shotgun (WGS) entry which is preliminary data.</text>
</comment>
<comment type="subcellular location">
    <subcellularLocation>
        <location evidence="1">Cell envelope</location>
    </subcellularLocation>
</comment>
<proteinExistence type="predicted"/>
<dbReference type="Pfam" id="PF08534">
    <property type="entry name" value="Redoxin"/>
    <property type="match status" value="1"/>
</dbReference>
<protein>
    <submittedName>
        <fullName evidence="8">TlpA family protein disulfide reductase</fullName>
    </submittedName>
</protein>